<evidence type="ECO:0000256" key="1">
    <source>
        <dbReference type="SAM" id="MobiDB-lite"/>
    </source>
</evidence>
<accession>M5GCH3</accession>
<dbReference type="EMBL" id="JH795855">
    <property type="protein sequence ID" value="EJU06205.1"/>
    <property type="molecule type" value="Genomic_DNA"/>
</dbReference>
<dbReference type="InterPro" id="IPR003615">
    <property type="entry name" value="HNH_nuc"/>
</dbReference>
<dbReference type="GeneID" id="63686589"/>
<dbReference type="RefSeq" id="XP_040633099.1">
    <property type="nucleotide sequence ID" value="XM_040771527.1"/>
</dbReference>
<name>M5GCH3_DACPD</name>
<dbReference type="HOGENOM" id="CLU_590548_0_0_1"/>
<keyword evidence="4" id="KW-1185">Reference proteome</keyword>
<dbReference type="OrthoDB" id="3267100at2759"/>
<dbReference type="Pfam" id="PF13391">
    <property type="entry name" value="HNH_2"/>
    <property type="match status" value="1"/>
</dbReference>
<evidence type="ECO:0000313" key="3">
    <source>
        <dbReference type="EMBL" id="EJU06205.1"/>
    </source>
</evidence>
<organism evidence="3 4">
    <name type="scientific">Dacryopinax primogenitus (strain DJM 731)</name>
    <name type="common">Brown rot fungus</name>
    <dbReference type="NCBI Taxonomy" id="1858805"/>
    <lineage>
        <taxon>Eukaryota</taxon>
        <taxon>Fungi</taxon>
        <taxon>Dikarya</taxon>
        <taxon>Basidiomycota</taxon>
        <taxon>Agaricomycotina</taxon>
        <taxon>Dacrymycetes</taxon>
        <taxon>Dacrymycetales</taxon>
        <taxon>Dacrymycetaceae</taxon>
        <taxon>Dacryopinax</taxon>
    </lineage>
</organism>
<protein>
    <recommendedName>
        <fullName evidence="2">HNH nuclease domain-containing protein</fullName>
    </recommendedName>
</protein>
<proteinExistence type="predicted"/>
<feature type="domain" description="HNH nuclease" evidence="2">
    <location>
        <begin position="157"/>
        <end position="232"/>
    </location>
</feature>
<feature type="compositionally biased region" description="Basic and acidic residues" evidence="1">
    <location>
        <begin position="334"/>
        <end position="343"/>
    </location>
</feature>
<feature type="region of interest" description="Disordered" evidence="1">
    <location>
        <begin position="334"/>
        <end position="398"/>
    </location>
</feature>
<feature type="compositionally biased region" description="Basic residues" evidence="1">
    <location>
        <begin position="368"/>
        <end position="381"/>
    </location>
</feature>
<gene>
    <name evidence="3" type="ORF">DACRYDRAFT_19475</name>
</gene>
<dbReference type="Proteomes" id="UP000030653">
    <property type="component" value="Unassembled WGS sequence"/>
</dbReference>
<evidence type="ECO:0000259" key="2">
    <source>
        <dbReference type="Pfam" id="PF13391"/>
    </source>
</evidence>
<sequence length="463" mass="51945">MSATATHEEQHLPVLSPDCVRIVVGHLSGQPIILDIPIDVPTRNAAPGKQNAYLCFVAATVAGQHGESRPSLHRLRPQEGGHNDDVPRAGDEWVLWVEGHPVELNSKAVDGHYFEERSSVLSSERRRRRETGLPTFRNHQGRERAFREVISNRDHSCVFTGTDEDYCEAMHILPHSQGSKCLQYIDDTRETENGTFRLDRGQEDERSINSPANGIFVSSIVHQMFARYACVLVRTPNKVLTTEDIATTPENLNRETTSLEPLPNIRYTIQYPHPPRPGKEKHVPANTDALFPTDRDFSIPLPSAKLSHYHLACAFLHHCGKTNTTLRTADFHATKEARSKGGEDSEDEEDDYEAPKETSSSEDGKAYQSRRKRRTTTHRRNSTITGLDSTGDKAITTVNPPLVDETTQVRETITTHPQGYGSFGEDGRVTVGWIMAQFQIAARRQRTADRVRKWQAAEGDLCV</sequence>
<reference evidence="3 4" key="1">
    <citation type="journal article" date="2012" name="Science">
        <title>The Paleozoic origin of enzymatic lignin decomposition reconstructed from 31 fungal genomes.</title>
        <authorList>
            <person name="Floudas D."/>
            <person name="Binder M."/>
            <person name="Riley R."/>
            <person name="Barry K."/>
            <person name="Blanchette R.A."/>
            <person name="Henrissat B."/>
            <person name="Martinez A.T."/>
            <person name="Otillar R."/>
            <person name="Spatafora J.W."/>
            <person name="Yadav J.S."/>
            <person name="Aerts A."/>
            <person name="Benoit I."/>
            <person name="Boyd A."/>
            <person name="Carlson A."/>
            <person name="Copeland A."/>
            <person name="Coutinho P.M."/>
            <person name="de Vries R.P."/>
            <person name="Ferreira P."/>
            <person name="Findley K."/>
            <person name="Foster B."/>
            <person name="Gaskell J."/>
            <person name="Glotzer D."/>
            <person name="Gorecki P."/>
            <person name="Heitman J."/>
            <person name="Hesse C."/>
            <person name="Hori C."/>
            <person name="Igarashi K."/>
            <person name="Jurgens J.A."/>
            <person name="Kallen N."/>
            <person name="Kersten P."/>
            <person name="Kohler A."/>
            <person name="Kuees U."/>
            <person name="Kumar T.K.A."/>
            <person name="Kuo A."/>
            <person name="LaButti K."/>
            <person name="Larrondo L.F."/>
            <person name="Lindquist E."/>
            <person name="Ling A."/>
            <person name="Lombard V."/>
            <person name="Lucas S."/>
            <person name="Lundell T."/>
            <person name="Martin R."/>
            <person name="McLaughlin D.J."/>
            <person name="Morgenstern I."/>
            <person name="Morin E."/>
            <person name="Murat C."/>
            <person name="Nagy L.G."/>
            <person name="Nolan M."/>
            <person name="Ohm R.A."/>
            <person name="Patyshakuliyeva A."/>
            <person name="Rokas A."/>
            <person name="Ruiz-Duenas F.J."/>
            <person name="Sabat G."/>
            <person name="Salamov A."/>
            <person name="Samejima M."/>
            <person name="Schmutz J."/>
            <person name="Slot J.C."/>
            <person name="St John F."/>
            <person name="Stenlid J."/>
            <person name="Sun H."/>
            <person name="Sun S."/>
            <person name="Syed K."/>
            <person name="Tsang A."/>
            <person name="Wiebenga A."/>
            <person name="Young D."/>
            <person name="Pisabarro A."/>
            <person name="Eastwood D.C."/>
            <person name="Martin F."/>
            <person name="Cullen D."/>
            <person name="Grigoriev I.V."/>
            <person name="Hibbett D.S."/>
        </authorList>
    </citation>
    <scope>NUCLEOTIDE SEQUENCE [LARGE SCALE GENOMIC DNA]</scope>
    <source>
        <strain evidence="3 4">DJM-731 SS1</strain>
    </source>
</reference>
<dbReference type="AlphaFoldDB" id="M5GCH3"/>
<evidence type="ECO:0000313" key="4">
    <source>
        <dbReference type="Proteomes" id="UP000030653"/>
    </source>
</evidence>